<name>A0A831LFT1_9BACT</name>
<evidence type="ECO:0000259" key="1">
    <source>
        <dbReference type="Pfam" id="PF14371"/>
    </source>
</evidence>
<accession>A0A831LFT1</accession>
<reference evidence="2" key="1">
    <citation type="journal article" date="2020" name="mSystems">
        <title>Genome- and Community-Level Interaction Insights into Carbon Utilization and Element Cycling Functions of Hydrothermarchaeota in Hydrothermal Sediment.</title>
        <authorList>
            <person name="Zhou Z."/>
            <person name="Liu Y."/>
            <person name="Xu W."/>
            <person name="Pan J."/>
            <person name="Luo Z.H."/>
            <person name="Li M."/>
        </authorList>
    </citation>
    <scope>NUCLEOTIDE SEQUENCE [LARGE SCALE GENOMIC DNA]</scope>
    <source>
        <strain evidence="2">SpSt-1217</strain>
    </source>
</reference>
<protein>
    <submittedName>
        <fullName evidence="2">DUF4412 domain-containing protein</fullName>
    </submittedName>
</protein>
<organism evidence="2">
    <name type="scientific">Mariniphaga anaerophila</name>
    <dbReference type="NCBI Taxonomy" id="1484053"/>
    <lineage>
        <taxon>Bacteria</taxon>
        <taxon>Pseudomonadati</taxon>
        <taxon>Bacteroidota</taxon>
        <taxon>Bacteroidia</taxon>
        <taxon>Marinilabiliales</taxon>
        <taxon>Prolixibacteraceae</taxon>
        <taxon>Mariniphaga</taxon>
    </lineage>
</organism>
<dbReference type="InterPro" id="IPR025524">
    <property type="entry name" value="DUF4412"/>
</dbReference>
<dbReference type="AlphaFoldDB" id="A0A831LFT1"/>
<proteinExistence type="predicted"/>
<dbReference type="EMBL" id="DSDK01000126">
    <property type="protein sequence ID" value="HDR50427.1"/>
    <property type="molecule type" value="Genomic_DNA"/>
</dbReference>
<dbReference type="Proteomes" id="UP000886047">
    <property type="component" value="Unassembled WGS sequence"/>
</dbReference>
<dbReference type="Pfam" id="PF14371">
    <property type="entry name" value="DUF4412"/>
    <property type="match status" value="1"/>
</dbReference>
<evidence type="ECO:0000313" key="2">
    <source>
        <dbReference type="EMBL" id="HDR50427.1"/>
    </source>
</evidence>
<feature type="domain" description="DUF4412" evidence="1">
    <location>
        <begin position="69"/>
        <end position="182"/>
    </location>
</feature>
<sequence length="416" mass="47320">MKKNQEQISPVKVNNELDITLCDMKKFLFVIIGMAILSITASCGQGDRSSVQNQDGIPATGQSFSSDMIVTLSSGQVMFKGEIFVTPQATRMDWKQGSSNLSSIRLEQENTEYLYNHDKKVYYEMDLNEDEEVSNFLKSVNDYEEIEELGREKVGGLNCKKKKVKSSFQVMGMNVTSEMLIWQADGIDIPIRSEGEEGTVTELKNISKKPPSPKHFQPLKGYKRVNNMMEVMEFGGMDFDMGELDYSEKRRGEGHAPDGKNLNRSGNVEVIDLDQIYENATSMLKPVFTDKDEYEEMKEMLAVAVDEAKEMDFSEGSAEMMWSVIPQRKGDIVESEFRVRNMYGAQLQTSSTMEDVCSFYEKELKSKGWKVEYNAVFDGEGVLRFQNSEYSFTISSGDIENNKRLKNYTLQLSPDF</sequence>
<comment type="caution">
    <text evidence="2">The sequence shown here is derived from an EMBL/GenBank/DDBJ whole genome shotgun (WGS) entry which is preliminary data.</text>
</comment>
<gene>
    <name evidence="2" type="ORF">ENN90_02235</name>
</gene>